<dbReference type="GO" id="GO:0004721">
    <property type="term" value="F:phosphoprotein phosphatase activity"/>
    <property type="evidence" value="ECO:0007669"/>
    <property type="project" value="InterPro"/>
</dbReference>
<name>A0A2P4ZMU1_9HYPO</name>
<dbReference type="SUPFAM" id="SSF55811">
    <property type="entry name" value="Nudix"/>
    <property type="match status" value="1"/>
</dbReference>
<gene>
    <name evidence="4" type="ORF">TGAM01_v205471</name>
</gene>
<organism evidence="4 5">
    <name type="scientific">Trichoderma gamsii</name>
    <dbReference type="NCBI Taxonomy" id="398673"/>
    <lineage>
        <taxon>Eukaryota</taxon>
        <taxon>Fungi</taxon>
        <taxon>Dikarya</taxon>
        <taxon>Ascomycota</taxon>
        <taxon>Pezizomycotina</taxon>
        <taxon>Sordariomycetes</taxon>
        <taxon>Hypocreomycetidae</taxon>
        <taxon>Hypocreales</taxon>
        <taxon>Hypocreaceae</taxon>
        <taxon>Trichoderma</taxon>
    </lineage>
</organism>
<dbReference type="InterPro" id="IPR015797">
    <property type="entry name" value="NUDIX_hydrolase-like_dom_sf"/>
</dbReference>
<evidence type="ECO:0000313" key="5">
    <source>
        <dbReference type="Proteomes" id="UP000054821"/>
    </source>
</evidence>
<dbReference type="Proteomes" id="UP000054821">
    <property type="component" value="Unassembled WGS sequence"/>
</dbReference>
<dbReference type="AlphaFoldDB" id="A0A2P4ZMU1"/>
<dbReference type="SUPFAM" id="SSF52799">
    <property type="entry name" value="(Phosphotyrosine protein) phosphatases II"/>
    <property type="match status" value="1"/>
</dbReference>
<evidence type="ECO:0000259" key="2">
    <source>
        <dbReference type="PROSITE" id="PS50056"/>
    </source>
</evidence>
<dbReference type="Gene3D" id="3.90.190.10">
    <property type="entry name" value="Protein tyrosine phosphatase superfamily"/>
    <property type="match status" value="1"/>
</dbReference>
<dbReference type="RefSeq" id="XP_018663903.1">
    <property type="nucleotide sequence ID" value="XM_018802786.1"/>
</dbReference>
<dbReference type="PANTHER" id="PTHR31126:SF1">
    <property type="entry name" value="TYROSINE SPECIFIC PROTEIN PHOSPHATASES DOMAIN-CONTAINING PROTEIN"/>
    <property type="match status" value="1"/>
</dbReference>
<dbReference type="EMBL" id="JPDN02000017">
    <property type="protein sequence ID" value="PON25586.1"/>
    <property type="molecule type" value="Genomic_DNA"/>
</dbReference>
<dbReference type="InterPro" id="IPR016130">
    <property type="entry name" value="Tyr_Pase_AS"/>
</dbReference>
<protein>
    <submittedName>
        <fullName evidence="4">Tyrosine phosphatase</fullName>
    </submittedName>
</protein>
<feature type="domain" description="Nudix hydrolase" evidence="3">
    <location>
        <begin position="278"/>
        <end position="429"/>
    </location>
</feature>
<evidence type="ECO:0000259" key="3">
    <source>
        <dbReference type="PROSITE" id="PS51462"/>
    </source>
</evidence>
<reference evidence="4 5" key="1">
    <citation type="journal article" date="2016" name="Genome Announc.">
        <title>Draft Whole-Genome Sequence of Trichoderma gamsii T6085, a Promising Biocontrol Agent of Fusarium Head Blight on Wheat.</title>
        <authorList>
            <person name="Baroncelli R."/>
            <person name="Zapparata A."/>
            <person name="Piaggeschi G."/>
            <person name="Sarrocco S."/>
            <person name="Vannacci G."/>
        </authorList>
    </citation>
    <scope>NUCLEOTIDE SEQUENCE [LARGE SCALE GENOMIC DNA]</scope>
    <source>
        <strain evidence="4 5">T6085</strain>
    </source>
</reference>
<sequence>MNVAEPYICIPGVPNFRDIGGYPITSDKNKQVRRNVVFRSALPRHILDDGSERAKNKLQTLGINQVFDLRSENEFLEVRAYDWRKWLWSEMHRVSAPVFRPEEYNADLLADQYMESGCGPEGFAQTFTKILESASHPENKARPFAQILELLSQPPTQPMLIHCDLGMDRTAVICALVLSLCGVSDEDVAKDYHQSEMELAAHLEKLAAEFRSHSVFKYVRGTADDAKTLFSLREDNMLRFLESLRKKHGSIAQCIKDHKLLDDEGISRLKNNMIVDAATNQSTAIIGTRQPDKTYTDRKSTRIVALRSSGEVAIIHVKVGDYYKLPGGGIEANESHSDAALREVKEETGAVVALHGDYFATTEEFRFHLHQMSYCYLADVLDDAGEPCLTDEELADGFTCHWMDTYKAMEMMVAAAPTTEFGCFIKERDTYVLAVAAKIIEARQG</sequence>
<feature type="domain" description="Tyrosine specific protein phosphatases" evidence="2">
    <location>
        <begin position="142"/>
        <end position="207"/>
    </location>
</feature>
<dbReference type="PROSITE" id="PS51462">
    <property type="entry name" value="NUDIX"/>
    <property type="match status" value="1"/>
</dbReference>
<dbReference type="InterPro" id="IPR029021">
    <property type="entry name" value="Prot-tyrosine_phosphatase-like"/>
</dbReference>
<dbReference type="InterPro" id="IPR020084">
    <property type="entry name" value="NUDIX_hydrolase_CS"/>
</dbReference>
<dbReference type="InterPro" id="IPR000387">
    <property type="entry name" value="Tyr_Pase_dom"/>
</dbReference>
<accession>A0A2P4ZMU1</accession>
<dbReference type="InterPro" id="IPR026893">
    <property type="entry name" value="Tyr/Ser_Pase_IphP-type"/>
</dbReference>
<comment type="caution">
    <text evidence="4">The sequence shown here is derived from an EMBL/GenBank/DDBJ whole genome shotgun (WGS) entry which is preliminary data.</text>
</comment>
<dbReference type="PANTHER" id="PTHR31126">
    <property type="entry name" value="TYROSINE-PROTEIN PHOSPHATASE"/>
    <property type="match status" value="1"/>
</dbReference>
<dbReference type="Gene3D" id="3.90.79.10">
    <property type="entry name" value="Nucleoside Triphosphate Pyrophosphohydrolase"/>
    <property type="match status" value="1"/>
</dbReference>
<dbReference type="Pfam" id="PF13350">
    <property type="entry name" value="Y_phosphatase3"/>
    <property type="match status" value="1"/>
</dbReference>
<dbReference type="PROSITE" id="PS50056">
    <property type="entry name" value="TYR_PHOSPHATASE_2"/>
    <property type="match status" value="1"/>
</dbReference>
<evidence type="ECO:0000313" key="4">
    <source>
        <dbReference type="EMBL" id="PON25586.1"/>
    </source>
</evidence>
<dbReference type="PROSITE" id="PS00383">
    <property type="entry name" value="TYR_PHOSPHATASE_1"/>
    <property type="match status" value="1"/>
</dbReference>
<dbReference type="PROSITE" id="PS00893">
    <property type="entry name" value="NUDIX_BOX"/>
    <property type="match status" value="1"/>
</dbReference>
<dbReference type="InterPro" id="IPR000086">
    <property type="entry name" value="NUDIX_hydrolase_dom"/>
</dbReference>
<dbReference type="STRING" id="398673.A0A2P4ZMU1"/>
<dbReference type="GeneID" id="29982869"/>
<dbReference type="Pfam" id="PF00293">
    <property type="entry name" value="NUDIX"/>
    <property type="match status" value="1"/>
</dbReference>
<proteinExistence type="predicted"/>
<evidence type="ECO:0000256" key="1">
    <source>
        <dbReference type="ARBA" id="ARBA00022801"/>
    </source>
</evidence>
<keyword evidence="1" id="KW-0378">Hydrolase</keyword>
<keyword evidence="5" id="KW-1185">Reference proteome</keyword>